<sequence>MTDAVRPPAPEPAAWLSETQTRFSELLTGIDRLGVAFSGGVDSSVLLALAARALGRDRVVALLGVSPSLAADERAAAHAIARDLDVRVREVVTREMDRVDYRANGPDRCFHCKDELFTIITADFVRSERLDAVAYGENADDARRPDRPGSRAAGDHRVLAPLAELGLSKSDVRRIARAFGLACADKPAAPCLASRIPHFAEVTPEKLRQVERVESALRRLGLQDLRVRHHDTVARIELPATDLIRAVTEPLRSAVRAAVLEAGFRFAALDLGGIQSGAFTLPLVAAAHD</sequence>
<evidence type="ECO:0000313" key="3">
    <source>
        <dbReference type="EMBL" id="GIF04910.1"/>
    </source>
</evidence>
<evidence type="ECO:0000313" key="4">
    <source>
        <dbReference type="Proteomes" id="UP000629619"/>
    </source>
</evidence>
<keyword evidence="4" id="KW-1185">Reference proteome</keyword>
<dbReference type="InterPro" id="IPR001962">
    <property type="entry name" value="Asn_synthase"/>
</dbReference>
<dbReference type="Pfam" id="PF00733">
    <property type="entry name" value="Asn_synthase"/>
    <property type="match status" value="1"/>
</dbReference>
<dbReference type="EMBL" id="BOMW01000022">
    <property type="protein sequence ID" value="GIF04910.1"/>
    <property type="molecule type" value="Genomic_DNA"/>
</dbReference>
<dbReference type="InterPro" id="IPR005232">
    <property type="entry name" value="LarE"/>
</dbReference>
<dbReference type="RefSeq" id="WP_203679135.1">
    <property type="nucleotide sequence ID" value="NZ_BOMW01000022.1"/>
</dbReference>
<organism evidence="3 4">
    <name type="scientific">Actinoplanes siamensis</name>
    <dbReference type="NCBI Taxonomy" id="1223317"/>
    <lineage>
        <taxon>Bacteria</taxon>
        <taxon>Bacillati</taxon>
        <taxon>Actinomycetota</taxon>
        <taxon>Actinomycetes</taxon>
        <taxon>Micromonosporales</taxon>
        <taxon>Micromonosporaceae</taxon>
        <taxon>Actinoplanes</taxon>
    </lineage>
</organism>
<feature type="domain" description="Asparagine synthetase" evidence="2">
    <location>
        <begin position="32"/>
        <end position="101"/>
    </location>
</feature>
<evidence type="ECO:0000259" key="2">
    <source>
        <dbReference type="Pfam" id="PF00733"/>
    </source>
</evidence>
<dbReference type="PANTHER" id="PTHR43169:SF2">
    <property type="entry name" value="NAD_GMP SYNTHASE DOMAIN-CONTAINING PROTEIN"/>
    <property type="match status" value="1"/>
</dbReference>
<dbReference type="PIRSF" id="PIRSF006661">
    <property type="entry name" value="PP-lp_UCP006661"/>
    <property type="match status" value="1"/>
</dbReference>
<reference evidence="3" key="1">
    <citation type="submission" date="2021-01" db="EMBL/GenBank/DDBJ databases">
        <title>Whole genome shotgun sequence of Actinoplanes siamensis NBRC 109076.</title>
        <authorList>
            <person name="Komaki H."/>
            <person name="Tamura T."/>
        </authorList>
    </citation>
    <scope>NUCLEOTIDE SEQUENCE</scope>
    <source>
        <strain evidence="3">NBRC 109076</strain>
    </source>
</reference>
<dbReference type="AlphaFoldDB" id="A0A919N5S5"/>
<dbReference type="GO" id="GO:0005524">
    <property type="term" value="F:ATP binding"/>
    <property type="evidence" value="ECO:0007669"/>
    <property type="project" value="UniProtKB-KW"/>
</dbReference>
<dbReference type="Proteomes" id="UP000629619">
    <property type="component" value="Unassembled WGS sequence"/>
</dbReference>
<accession>A0A919N5S5</accession>
<protein>
    <submittedName>
        <fullName evidence="3">ATP-binding protein</fullName>
    </submittedName>
</protein>
<comment type="caution">
    <text evidence="3">The sequence shown here is derived from an EMBL/GenBank/DDBJ whole genome shotgun (WGS) entry which is preliminary data.</text>
</comment>
<name>A0A919N5S5_9ACTN</name>
<dbReference type="InterPro" id="IPR014729">
    <property type="entry name" value="Rossmann-like_a/b/a_fold"/>
</dbReference>
<dbReference type="SUPFAM" id="SSF52402">
    <property type="entry name" value="Adenine nucleotide alpha hydrolases-like"/>
    <property type="match status" value="1"/>
</dbReference>
<keyword evidence="3" id="KW-0067">ATP-binding</keyword>
<gene>
    <name evidence="3" type="ORF">Asi03nite_24480</name>
</gene>
<dbReference type="InterPro" id="IPR052188">
    <property type="entry name" value="Ni-pincer_cofactor_biosynth"/>
</dbReference>
<feature type="active site" description="Nucleophile and sulfur donor" evidence="1">
    <location>
        <position position="191"/>
    </location>
</feature>
<dbReference type="GO" id="GO:0016783">
    <property type="term" value="F:sulfurtransferase activity"/>
    <property type="evidence" value="ECO:0007669"/>
    <property type="project" value="InterPro"/>
</dbReference>
<dbReference type="GO" id="GO:0004066">
    <property type="term" value="F:asparagine synthase (glutamine-hydrolyzing) activity"/>
    <property type="evidence" value="ECO:0007669"/>
    <property type="project" value="InterPro"/>
</dbReference>
<proteinExistence type="predicted"/>
<dbReference type="GO" id="GO:0006529">
    <property type="term" value="P:asparagine biosynthetic process"/>
    <property type="evidence" value="ECO:0007669"/>
    <property type="project" value="InterPro"/>
</dbReference>
<dbReference type="PANTHER" id="PTHR43169">
    <property type="entry name" value="EXSB FAMILY PROTEIN"/>
    <property type="match status" value="1"/>
</dbReference>
<keyword evidence="3" id="KW-0547">Nucleotide-binding</keyword>
<dbReference type="Gene3D" id="3.40.50.620">
    <property type="entry name" value="HUPs"/>
    <property type="match status" value="1"/>
</dbReference>
<dbReference type="NCBIfam" id="TIGR00268">
    <property type="entry name" value="ATP-dependent sacrificial sulfur transferase LarE"/>
    <property type="match status" value="1"/>
</dbReference>
<evidence type="ECO:0000256" key="1">
    <source>
        <dbReference type="PIRSR" id="PIRSR006661-1"/>
    </source>
</evidence>